<dbReference type="AlphaFoldDB" id="A0A1M4ZR10"/>
<dbReference type="GO" id="GO:0051539">
    <property type="term" value="F:4 iron, 4 sulfur cluster binding"/>
    <property type="evidence" value="ECO:0007669"/>
    <property type="project" value="UniProtKB-UniRule"/>
</dbReference>
<gene>
    <name evidence="12" type="ORF">SAMN02745158_02868</name>
</gene>
<evidence type="ECO:0000256" key="4">
    <source>
        <dbReference type="ARBA" id="ARBA00022485"/>
    </source>
</evidence>
<dbReference type="EMBL" id="FQVI01000016">
    <property type="protein sequence ID" value="SHF20365.1"/>
    <property type="molecule type" value="Genomic_DNA"/>
</dbReference>
<sequence length="249" mass="27672">MTGYIHSLETFGSMDGPGIRLVIFFQGCPLRCLYCHNPDTWAVKKGTRMSAEEILDIYEKNMSFYKKGGITATGGEPMLQLDFLTELFAAAKKRGIHTCLDTSGITYPREGSSSASKKIDQLLAATDLVLLDLKQIDDASHQALTGRSNQPVLHFLRHLDEKKIPVWIRHVLVPGITDSPSQLCALGYAIGEYSCVQALDVLPYHSMGKAKYEALQIPYPLGDTREATKEEAEKARILILAGMKKRRKL</sequence>
<dbReference type="OrthoDB" id="9782387at2"/>
<dbReference type="SFLD" id="SFLDS00029">
    <property type="entry name" value="Radical_SAM"/>
    <property type="match status" value="1"/>
</dbReference>
<dbReference type="Proteomes" id="UP000184245">
    <property type="component" value="Unassembled WGS sequence"/>
</dbReference>
<dbReference type="PANTHER" id="PTHR30352:SF5">
    <property type="entry name" value="PYRUVATE FORMATE-LYASE 1-ACTIVATING ENZYME"/>
    <property type="match status" value="1"/>
</dbReference>
<dbReference type="InterPro" id="IPR013785">
    <property type="entry name" value="Aldolase_TIM"/>
</dbReference>
<dbReference type="PIRSF" id="PIRSF000371">
    <property type="entry name" value="PFL_act_enz"/>
    <property type="match status" value="1"/>
</dbReference>
<keyword evidence="5 10" id="KW-0949">S-adenosyl-L-methionine</keyword>
<evidence type="ECO:0000256" key="10">
    <source>
        <dbReference type="RuleBase" id="RU362053"/>
    </source>
</evidence>
<evidence type="ECO:0000256" key="5">
    <source>
        <dbReference type="ARBA" id="ARBA00022691"/>
    </source>
</evidence>
<dbReference type="PANTHER" id="PTHR30352">
    <property type="entry name" value="PYRUVATE FORMATE-LYASE-ACTIVATING ENZYME"/>
    <property type="match status" value="1"/>
</dbReference>
<dbReference type="InterPro" id="IPR012838">
    <property type="entry name" value="PFL1_activating"/>
</dbReference>
<evidence type="ECO:0000256" key="1">
    <source>
        <dbReference type="ARBA" id="ARBA00003141"/>
    </source>
</evidence>
<dbReference type="GO" id="GO:0043365">
    <property type="term" value="F:[formate-C-acetyltransferase]-activating enzyme activity"/>
    <property type="evidence" value="ECO:0007669"/>
    <property type="project" value="UniProtKB-UniRule"/>
</dbReference>
<dbReference type="STRING" id="1122155.SAMN02745158_02868"/>
<dbReference type="SFLD" id="SFLDG01066">
    <property type="entry name" value="organic_radical-activating_enz"/>
    <property type="match status" value="1"/>
</dbReference>
<comment type="function">
    <text evidence="1 10">Activation of pyruvate formate-lyase under anaerobic conditions by generation of an organic free radical, using S-adenosylmethionine and reduced flavodoxin as cosubstrates to produce 5'-deoxy-adenosine.</text>
</comment>
<reference evidence="12 13" key="1">
    <citation type="submission" date="2016-11" db="EMBL/GenBank/DDBJ databases">
        <authorList>
            <person name="Jaros S."/>
            <person name="Januszkiewicz K."/>
            <person name="Wedrychowicz H."/>
        </authorList>
    </citation>
    <scope>NUCLEOTIDE SEQUENCE [LARGE SCALE GENOMIC DNA]</scope>
    <source>
        <strain evidence="12 13">DSM 17459</strain>
    </source>
</reference>
<dbReference type="InterPro" id="IPR001989">
    <property type="entry name" value="Radical_activat_CS"/>
</dbReference>
<dbReference type="InterPro" id="IPR012839">
    <property type="entry name" value="Organic_radical_activase"/>
</dbReference>
<keyword evidence="13" id="KW-1185">Reference proteome</keyword>
<evidence type="ECO:0000313" key="13">
    <source>
        <dbReference type="Proteomes" id="UP000184245"/>
    </source>
</evidence>
<evidence type="ECO:0000256" key="7">
    <source>
        <dbReference type="ARBA" id="ARBA00023002"/>
    </source>
</evidence>
<dbReference type="InterPro" id="IPR034457">
    <property type="entry name" value="Organic_radical-activating"/>
</dbReference>
<keyword evidence="6 10" id="KW-0479">Metal-binding</keyword>
<dbReference type="Pfam" id="PF04055">
    <property type="entry name" value="Radical_SAM"/>
    <property type="match status" value="1"/>
</dbReference>
<proteinExistence type="inferred from homology"/>
<keyword evidence="9 10" id="KW-0411">Iron-sulfur</keyword>
<keyword evidence="8 10" id="KW-0408">Iron</keyword>
<dbReference type="GO" id="GO:0016829">
    <property type="term" value="F:lyase activity"/>
    <property type="evidence" value="ECO:0007669"/>
    <property type="project" value="UniProtKB-KW"/>
</dbReference>
<name>A0A1M4ZR10_9CLOT</name>
<evidence type="ECO:0000256" key="3">
    <source>
        <dbReference type="ARBA" id="ARBA00021356"/>
    </source>
</evidence>
<dbReference type="GO" id="GO:0046872">
    <property type="term" value="F:metal ion binding"/>
    <property type="evidence" value="ECO:0007669"/>
    <property type="project" value="UniProtKB-UniRule"/>
</dbReference>
<comment type="similarity">
    <text evidence="2 10">Belongs to the organic radical-activating enzymes family.</text>
</comment>
<dbReference type="CDD" id="cd01335">
    <property type="entry name" value="Radical_SAM"/>
    <property type="match status" value="1"/>
</dbReference>
<dbReference type="GO" id="GO:0005737">
    <property type="term" value="C:cytoplasm"/>
    <property type="evidence" value="ECO:0007669"/>
    <property type="project" value="UniProtKB-SubCell"/>
</dbReference>
<dbReference type="RefSeq" id="WP_072852943.1">
    <property type="nucleotide sequence ID" value="NZ_FQVI01000016.1"/>
</dbReference>
<keyword evidence="4 10" id="KW-0004">4Fe-4S</keyword>
<dbReference type="EC" id="1.97.1.4" evidence="10"/>
<dbReference type="SFLD" id="SFLDG01067">
    <property type="entry name" value="SPASM/twitch_domain_containing"/>
    <property type="match status" value="1"/>
</dbReference>
<dbReference type="InterPro" id="IPR007197">
    <property type="entry name" value="rSAM"/>
</dbReference>
<comment type="catalytic activity">
    <reaction evidence="10">
        <text>glycyl-[formate C-acetyltransferase] + reduced [flavodoxin] + S-adenosyl-L-methionine = glycin-2-yl radical-[formate C-acetyltransferase] + semiquinone [flavodoxin] + 5'-deoxyadenosine + L-methionine + H(+)</text>
        <dbReference type="Rhea" id="RHEA:19225"/>
        <dbReference type="Rhea" id="RHEA-COMP:10622"/>
        <dbReference type="Rhea" id="RHEA-COMP:12190"/>
        <dbReference type="Rhea" id="RHEA-COMP:12191"/>
        <dbReference type="Rhea" id="RHEA-COMP:14480"/>
        <dbReference type="ChEBI" id="CHEBI:15378"/>
        <dbReference type="ChEBI" id="CHEBI:17319"/>
        <dbReference type="ChEBI" id="CHEBI:29947"/>
        <dbReference type="ChEBI" id="CHEBI:32722"/>
        <dbReference type="ChEBI" id="CHEBI:57618"/>
        <dbReference type="ChEBI" id="CHEBI:57844"/>
        <dbReference type="ChEBI" id="CHEBI:59789"/>
        <dbReference type="ChEBI" id="CHEBI:140311"/>
        <dbReference type="EC" id="1.97.1.4"/>
    </reaction>
</comment>
<dbReference type="Gene3D" id="3.20.20.70">
    <property type="entry name" value="Aldolase class I"/>
    <property type="match status" value="1"/>
</dbReference>
<evidence type="ECO:0000256" key="9">
    <source>
        <dbReference type="ARBA" id="ARBA00023014"/>
    </source>
</evidence>
<evidence type="ECO:0000259" key="11">
    <source>
        <dbReference type="PROSITE" id="PS51918"/>
    </source>
</evidence>
<keyword evidence="12" id="KW-0670">Pyruvate</keyword>
<organism evidence="12 13">
    <name type="scientific">Lactonifactor longoviformis DSM 17459</name>
    <dbReference type="NCBI Taxonomy" id="1122155"/>
    <lineage>
        <taxon>Bacteria</taxon>
        <taxon>Bacillati</taxon>
        <taxon>Bacillota</taxon>
        <taxon>Clostridia</taxon>
        <taxon>Eubacteriales</taxon>
        <taxon>Clostridiaceae</taxon>
        <taxon>Lactonifactor</taxon>
    </lineage>
</organism>
<dbReference type="PROSITE" id="PS51918">
    <property type="entry name" value="RADICAL_SAM"/>
    <property type="match status" value="1"/>
</dbReference>
<keyword evidence="10" id="KW-0963">Cytoplasm</keyword>
<evidence type="ECO:0000256" key="6">
    <source>
        <dbReference type="ARBA" id="ARBA00022723"/>
    </source>
</evidence>
<comment type="subcellular location">
    <subcellularLocation>
        <location evidence="10">Cytoplasm</location>
    </subcellularLocation>
</comment>
<keyword evidence="12" id="KW-0456">Lyase</keyword>
<comment type="cofactor">
    <cofactor evidence="10">
        <name>[4Fe-4S] cluster</name>
        <dbReference type="ChEBI" id="CHEBI:49883"/>
    </cofactor>
    <text evidence="10">Binds 1 [4Fe-4S] cluster. The cluster is coordinated with 3 cysteines and an exchangeable S-adenosyl-L-methionine.</text>
</comment>
<accession>A0A1M4ZR10</accession>
<protein>
    <recommendedName>
        <fullName evidence="3 10">Pyruvate formate-lyase-activating enzyme</fullName>
        <ecNumber evidence="10">1.97.1.4</ecNumber>
    </recommendedName>
</protein>
<dbReference type="SUPFAM" id="SSF102114">
    <property type="entry name" value="Radical SAM enzymes"/>
    <property type="match status" value="1"/>
</dbReference>
<evidence type="ECO:0000256" key="2">
    <source>
        <dbReference type="ARBA" id="ARBA00009777"/>
    </source>
</evidence>
<dbReference type="InterPro" id="IPR058240">
    <property type="entry name" value="rSAM_sf"/>
</dbReference>
<dbReference type="PROSITE" id="PS01087">
    <property type="entry name" value="RADICAL_ACTIVATING"/>
    <property type="match status" value="1"/>
</dbReference>
<evidence type="ECO:0000313" key="12">
    <source>
        <dbReference type="EMBL" id="SHF20365.1"/>
    </source>
</evidence>
<dbReference type="NCBIfam" id="TIGR02493">
    <property type="entry name" value="PFLA"/>
    <property type="match status" value="1"/>
</dbReference>
<evidence type="ECO:0000256" key="8">
    <source>
        <dbReference type="ARBA" id="ARBA00023004"/>
    </source>
</evidence>
<keyword evidence="7 10" id="KW-0560">Oxidoreductase</keyword>
<feature type="domain" description="Radical SAM core" evidence="11">
    <location>
        <begin position="14"/>
        <end position="244"/>
    </location>
</feature>